<evidence type="ECO:0000256" key="2">
    <source>
        <dbReference type="ARBA" id="ARBA00022475"/>
    </source>
</evidence>
<keyword evidence="2" id="KW-1003">Cell membrane</keyword>
<feature type="transmembrane region" description="Helical" evidence="6">
    <location>
        <begin position="12"/>
        <end position="32"/>
    </location>
</feature>
<evidence type="ECO:0000256" key="1">
    <source>
        <dbReference type="ARBA" id="ARBA00004429"/>
    </source>
</evidence>
<reference evidence="7 8" key="1">
    <citation type="submission" date="2016-11" db="EMBL/GenBank/DDBJ databases">
        <authorList>
            <person name="Jaros S."/>
            <person name="Januszkiewicz K."/>
            <person name="Wedrychowicz H."/>
        </authorList>
    </citation>
    <scope>NUCLEOTIDE SEQUENCE [LARGE SCALE GENOMIC DNA]</scope>
    <source>
        <strain evidence="7 8">DSM 21637</strain>
    </source>
</reference>
<comment type="subcellular location">
    <subcellularLocation>
        <location evidence="1">Cell inner membrane</location>
        <topology evidence="1">Multi-pass membrane protein</topology>
    </subcellularLocation>
</comment>
<keyword evidence="8" id="KW-1185">Reference proteome</keyword>
<dbReference type="EMBL" id="FPJW01000005">
    <property type="protein sequence ID" value="SFX44973.1"/>
    <property type="molecule type" value="Genomic_DNA"/>
</dbReference>
<dbReference type="InterPro" id="IPR001851">
    <property type="entry name" value="ABC_transp_permease"/>
</dbReference>
<dbReference type="OrthoDB" id="9034298at2"/>
<evidence type="ECO:0000256" key="3">
    <source>
        <dbReference type="ARBA" id="ARBA00022692"/>
    </source>
</evidence>
<feature type="transmembrane region" description="Helical" evidence="6">
    <location>
        <begin position="255"/>
        <end position="274"/>
    </location>
</feature>
<dbReference type="GO" id="GO:0015658">
    <property type="term" value="F:branched-chain amino acid transmembrane transporter activity"/>
    <property type="evidence" value="ECO:0007669"/>
    <property type="project" value="InterPro"/>
</dbReference>
<dbReference type="InterPro" id="IPR017778">
    <property type="entry name" value="ABC_transptr_urea_perm_UrtC"/>
</dbReference>
<proteinExistence type="predicted"/>
<dbReference type="CDD" id="cd06581">
    <property type="entry name" value="TM_PBP1_LivM_like"/>
    <property type="match status" value="1"/>
</dbReference>
<feature type="transmembrane region" description="Helical" evidence="6">
    <location>
        <begin position="330"/>
        <end position="350"/>
    </location>
</feature>
<accession>A0A1K1X7D4</accession>
<feature type="transmembrane region" description="Helical" evidence="6">
    <location>
        <begin position="129"/>
        <end position="151"/>
    </location>
</feature>
<feature type="transmembrane region" description="Helical" evidence="6">
    <location>
        <begin position="52"/>
        <end position="85"/>
    </location>
</feature>
<keyword evidence="5 6" id="KW-0472">Membrane</keyword>
<gene>
    <name evidence="7" type="ORF">SAMN02745752_01731</name>
</gene>
<keyword evidence="3 6" id="KW-0812">Transmembrane</keyword>
<dbReference type="AlphaFoldDB" id="A0A1K1X7D4"/>
<dbReference type="Pfam" id="PF02653">
    <property type="entry name" value="BPD_transp_2"/>
    <property type="match status" value="1"/>
</dbReference>
<organism evidence="7 8">
    <name type="scientific">Marinospirillum alkaliphilum DSM 21637</name>
    <dbReference type="NCBI Taxonomy" id="1122209"/>
    <lineage>
        <taxon>Bacteria</taxon>
        <taxon>Pseudomonadati</taxon>
        <taxon>Pseudomonadota</taxon>
        <taxon>Gammaproteobacteria</taxon>
        <taxon>Oceanospirillales</taxon>
        <taxon>Oceanospirillaceae</taxon>
        <taxon>Marinospirillum</taxon>
    </lineage>
</organism>
<name>A0A1K1X7D4_9GAMM</name>
<dbReference type="NCBIfam" id="TIGR03408">
    <property type="entry name" value="urea_trans_UrtC"/>
    <property type="match status" value="1"/>
</dbReference>
<dbReference type="RefSeq" id="WP_072325966.1">
    <property type="nucleotide sequence ID" value="NZ_FPJW01000005.1"/>
</dbReference>
<evidence type="ECO:0000256" key="5">
    <source>
        <dbReference type="ARBA" id="ARBA00023136"/>
    </source>
</evidence>
<evidence type="ECO:0000256" key="4">
    <source>
        <dbReference type="ARBA" id="ARBA00022989"/>
    </source>
</evidence>
<dbReference type="STRING" id="1122209.SAMN02745752_01731"/>
<evidence type="ECO:0000256" key="6">
    <source>
        <dbReference type="SAM" id="Phobius"/>
    </source>
</evidence>
<feature type="transmembrane region" description="Helical" evidence="6">
    <location>
        <begin position="158"/>
        <end position="176"/>
    </location>
</feature>
<feature type="transmembrane region" description="Helical" evidence="6">
    <location>
        <begin position="206"/>
        <end position="223"/>
    </location>
</feature>
<evidence type="ECO:0000313" key="8">
    <source>
        <dbReference type="Proteomes" id="UP000182350"/>
    </source>
</evidence>
<keyword evidence="4 6" id="KW-1133">Transmembrane helix</keyword>
<protein>
    <submittedName>
        <fullName evidence="7">Amino acid/amide ABC transporter membrane protein 2, HAAT family</fullName>
    </submittedName>
</protein>
<dbReference type="Proteomes" id="UP000182350">
    <property type="component" value="Unassembled WGS sequence"/>
</dbReference>
<evidence type="ECO:0000313" key="7">
    <source>
        <dbReference type="EMBL" id="SFX44973.1"/>
    </source>
</evidence>
<feature type="transmembrane region" description="Helical" evidence="6">
    <location>
        <begin position="294"/>
        <end position="318"/>
    </location>
</feature>
<dbReference type="PANTHER" id="PTHR30482">
    <property type="entry name" value="HIGH-AFFINITY BRANCHED-CHAIN AMINO ACID TRANSPORT SYSTEM PERMEASE"/>
    <property type="match status" value="1"/>
</dbReference>
<dbReference type="GO" id="GO:0005886">
    <property type="term" value="C:plasma membrane"/>
    <property type="evidence" value="ECO:0007669"/>
    <property type="project" value="UniProtKB-SubCell"/>
</dbReference>
<dbReference type="InterPro" id="IPR043428">
    <property type="entry name" value="LivM-like"/>
</dbReference>
<sequence length="377" mass="41791">MWLTQPLYERSTRIFLGVLLLAMSLVTLLHLVVPADHPLHVSAYTVNLLGKYLSYALLAVAVDLVWGYLGILSLGHGAFFALGGYAMGMYLMRQIGDRGVYGHPELPDFMVFLNWDALPWYWLGFDSFWFAALMVLLVPGLLAFAFGYLAFRSRVTGVYLSIMTQALTFALMLAFFRNEMGFGGNNGLTDFRDMLGFDLRTDTTRLVLFLVTGLALAIGYLICRAIVTSKLGRVCVACRDAEARTRFLGYRVERVQLSVFVVSAMLAGVAGALYVPQVGIINPGEFSPLFSIEIVIWVALGGRATLYGAVIGALLVNYAKTWFTGVMPDAWLFALGAMFVLVTVLLPRGIAGLMHNLNERRRRVKDKPQDDQQELPV</sequence>
<dbReference type="PANTHER" id="PTHR30482:SF4">
    <property type="entry name" value="SLR1201 PROTEIN"/>
    <property type="match status" value="1"/>
</dbReference>